<reference evidence="5" key="1">
    <citation type="journal article" date="1999" name="Gene">
        <title>A plasmid-encoded two-component regulatory system involved in copper-inducible transcription in Lactococcus lactis.</title>
        <authorList>
            <person name="Khunajakr N."/>
            <person name="Liu C.Q."/>
            <person name="Charoenchai P."/>
            <person name="Dunn N.W."/>
        </authorList>
    </citation>
    <scope>NUCLEOTIDE SEQUENCE</scope>
    <source>
        <strain evidence="5">M71</strain>
        <plasmid evidence="5">pND306</plasmid>
    </source>
</reference>
<dbReference type="Pfam" id="PF05257">
    <property type="entry name" value="CHAP"/>
    <property type="match status" value="1"/>
</dbReference>
<dbReference type="EMBL" id="AF049873">
    <property type="protein sequence ID" value="AAL82566.1"/>
    <property type="molecule type" value="Genomic_DNA"/>
</dbReference>
<reference evidence="5" key="2">
    <citation type="submission" date="2001-12" db="EMBL/GenBank/DDBJ databases">
        <authorList>
            <person name="Charoenchai P."/>
            <person name="Liu C.-Q."/>
            <person name="Dunn N.W."/>
        </authorList>
    </citation>
    <scope>NUCLEOTIDE SEQUENCE</scope>
    <source>
        <strain evidence="5">M71</strain>
        <plasmid evidence="5">pND306</plasmid>
    </source>
</reference>
<organism evidence="5">
    <name type="scientific">Lactococcus lactis</name>
    <dbReference type="NCBI Taxonomy" id="1358"/>
    <lineage>
        <taxon>Bacteria</taxon>
        <taxon>Bacillati</taxon>
        <taxon>Bacillota</taxon>
        <taxon>Bacilli</taxon>
        <taxon>Lactobacillales</taxon>
        <taxon>Streptococcaceae</taxon>
        <taxon>Lactococcus</taxon>
    </lineage>
</organism>
<geneLocation type="plasmid" evidence="5">
    <name>pND306</name>
</geneLocation>
<evidence type="ECO:0000256" key="3">
    <source>
        <dbReference type="SAM" id="MobiDB-lite"/>
    </source>
</evidence>
<proteinExistence type="predicted"/>
<evidence type="ECO:0000259" key="4">
    <source>
        <dbReference type="PROSITE" id="PS50911"/>
    </source>
</evidence>
<feature type="compositionally biased region" description="Low complexity" evidence="3">
    <location>
        <begin position="257"/>
        <end position="327"/>
    </location>
</feature>
<dbReference type="Gene3D" id="6.10.250.3150">
    <property type="match status" value="1"/>
</dbReference>
<dbReference type="Gene3D" id="3.90.1720.10">
    <property type="entry name" value="endopeptidase domain like (from Nostoc punctiforme)"/>
    <property type="match status" value="1"/>
</dbReference>
<dbReference type="InterPro" id="IPR057309">
    <property type="entry name" value="PcsB_CC"/>
</dbReference>
<dbReference type="AlphaFoldDB" id="Q8RQE3"/>
<evidence type="ECO:0000313" key="5">
    <source>
        <dbReference type="EMBL" id="AAL82566.1"/>
    </source>
</evidence>
<name>Q8RQE3_9LACT</name>
<dbReference type="Pfam" id="PF24568">
    <property type="entry name" value="CC_PcsB"/>
    <property type="match status" value="1"/>
</dbReference>
<feature type="coiled-coil region" evidence="2">
    <location>
        <begin position="160"/>
        <end position="246"/>
    </location>
</feature>
<evidence type="ECO:0000256" key="1">
    <source>
        <dbReference type="ARBA" id="ARBA00022729"/>
    </source>
</evidence>
<keyword evidence="5" id="KW-0614">Plasmid</keyword>
<keyword evidence="2" id="KW-0175">Coiled coil</keyword>
<keyword evidence="1" id="KW-0732">Signal</keyword>
<sequence length="470" mass="50418">MKKKLISSLVISTIILSVVSPSYEGVADTSADIANQEVTIANAQSEKDKAQSQVDSIQIKIDNLIKQQKNTKKKIEDIKNEARALNQQIENLSQSIADRTNSLEAQARSAQVNNSSNSSFDTVINSKSLTEAIQRITAIATVSSANKQMIDEQIKEQKALNKTSDTVKQNYNQYENLKKNLDAQANDLSTQQANLRVATLNYQATIEAAQDKKAKLIKQRIAAEEIAKKEAEKARKVAEVQAVAEETYKQQTRFVKENVSSTKNVSSTSSFNDSTSTGSKESSSTSTDSKESSSTSTDSKESSSTSTDSKESSSTSTDSKESSSTSTDSKESSDNNSIIPPKTGTPGYNPYAGGGCTDYVWQFFAAKGIYIANIVNGNGGFWGTNGVTQGVLRRTALAPGVIASGFTDQFTGYGTSTTSGSSPYGHVAVVTAVHPDGTFDVQEAGYGGAFPWGNVRKNLSPQNVIFTLPN</sequence>
<feature type="domain" description="Peptidase C51" evidence="4">
    <location>
        <begin position="331"/>
        <end position="468"/>
    </location>
</feature>
<evidence type="ECO:0000256" key="2">
    <source>
        <dbReference type="SAM" id="Coils"/>
    </source>
</evidence>
<feature type="region of interest" description="Disordered" evidence="3">
    <location>
        <begin position="257"/>
        <end position="344"/>
    </location>
</feature>
<dbReference type="RefSeq" id="WP_032490236.1">
    <property type="nucleotide sequence ID" value="NZ_KX138409.1"/>
</dbReference>
<feature type="coiled-coil region" evidence="2">
    <location>
        <begin position="26"/>
        <end position="102"/>
    </location>
</feature>
<accession>Q8RQE3</accession>
<protein>
    <submittedName>
        <fullName evidence="5">LcoB</fullName>
    </submittedName>
</protein>
<dbReference type="InterPro" id="IPR007921">
    <property type="entry name" value="CHAP_dom"/>
</dbReference>
<dbReference type="PROSITE" id="PS50911">
    <property type="entry name" value="CHAP"/>
    <property type="match status" value="1"/>
</dbReference>